<dbReference type="EMBL" id="AEBR01000067">
    <property type="protein sequence ID" value="EFM82323.1"/>
    <property type="molecule type" value="Genomic_DNA"/>
</dbReference>
<dbReference type="Proteomes" id="UP000004846">
    <property type="component" value="Unassembled WGS sequence"/>
</dbReference>
<sequence length="62" mass="7631">MGYSERQQKQILKWIQNDRRAIQEDREALKKADMLTSRKMEQFQSELEFLREMELENKGQRL</sequence>
<dbReference type="HOGENOM" id="CLU_208407_1_0_9"/>
<name>A0A125W4Y2_ENTFL</name>
<protein>
    <submittedName>
        <fullName evidence="1">Uncharacterized protein</fullName>
    </submittedName>
</protein>
<reference evidence="2" key="1">
    <citation type="submission" date="2010-07" db="EMBL/GenBank/DDBJ databases">
        <authorList>
            <person name="Weinstock G."/>
            <person name="Sodergren E."/>
            <person name="Clifton S."/>
            <person name="Fulton L."/>
            <person name="Fulton B."/>
            <person name="Courtney L."/>
            <person name="Fronick C."/>
            <person name="Harrison M."/>
            <person name="Strong C."/>
            <person name="Farmer C."/>
            <person name="Delahaunty K."/>
            <person name="Markovic C."/>
            <person name="Hall O."/>
            <person name="Minx P."/>
            <person name="Tomlinson C."/>
            <person name="Mitreva M."/>
            <person name="Hou S."/>
            <person name="Chen J."/>
            <person name="Wollam A."/>
            <person name="Pepin K.H."/>
            <person name="Johnson M."/>
            <person name="Bhonagiri V."/>
            <person name="Zhang X."/>
            <person name="Suruliraj S."/>
            <person name="Warren W."/>
            <person name="Chinwalla A."/>
            <person name="Mardis E.R."/>
            <person name="Wilson R.K."/>
        </authorList>
    </citation>
    <scope>NUCLEOTIDE SEQUENCE [LARGE SCALE GENOMIC DNA]</scope>
    <source>
        <strain evidence="2">TX4248</strain>
    </source>
</reference>
<organism evidence="1 2">
    <name type="scientific">Enterococcus faecalis TX4248</name>
    <dbReference type="NCBI Taxonomy" id="749495"/>
    <lineage>
        <taxon>Bacteria</taxon>
        <taxon>Bacillati</taxon>
        <taxon>Bacillota</taxon>
        <taxon>Bacilli</taxon>
        <taxon>Lactobacillales</taxon>
        <taxon>Enterococcaceae</taxon>
        <taxon>Enterococcus</taxon>
    </lineage>
</organism>
<gene>
    <name evidence="1" type="ORF">HMPREF9498_02050</name>
</gene>
<evidence type="ECO:0000313" key="2">
    <source>
        <dbReference type="Proteomes" id="UP000004846"/>
    </source>
</evidence>
<dbReference type="RefSeq" id="WP_002402346.1">
    <property type="nucleotide sequence ID" value="NZ_GL454464.1"/>
</dbReference>
<proteinExistence type="predicted"/>
<dbReference type="AlphaFoldDB" id="A0A125W4Y2"/>
<evidence type="ECO:0000313" key="1">
    <source>
        <dbReference type="EMBL" id="EFM82323.1"/>
    </source>
</evidence>
<comment type="caution">
    <text evidence="1">The sequence shown here is derived from an EMBL/GenBank/DDBJ whole genome shotgun (WGS) entry which is preliminary data.</text>
</comment>
<accession>A0A125W4Y2</accession>